<proteinExistence type="predicted"/>
<reference evidence="2" key="1">
    <citation type="submission" date="2021-12" db="EMBL/GenBank/DDBJ databases">
        <authorList>
            <person name="Li Y."/>
        </authorList>
    </citation>
    <scope>NUCLEOTIDE SEQUENCE</scope>
    <source>
        <strain evidence="2">DKSPLA3</strain>
    </source>
</reference>
<accession>A0A9X1T2H3</accession>
<sequence>MKDIAKRVCDTKLFSRLAGAMALGLCVVGLSGCMGNGIGLGDAAGVDNVRTGSIPAPPSPAMVDAAAVQTAVSTADVREVASNPIPWANAQSGSAGVISSIQEQTVGGMVCRRFTTTRHSYQGIAKFDGNTCRTGDGDWTLTSFAPRS</sequence>
<protein>
    <recommendedName>
        <fullName evidence="1">Surface antigen domain-containing protein</fullName>
    </recommendedName>
</protein>
<keyword evidence="3" id="KW-1185">Reference proteome</keyword>
<dbReference type="PROSITE" id="PS51257">
    <property type="entry name" value="PROKAR_LIPOPROTEIN"/>
    <property type="match status" value="1"/>
</dbReference>
<dbReference type="InterPro" id="IPR032635">
    <property type="entry name" value="Anti_2"/>
</dbReference>
<dbReference type="AlphaFoldDB" id="A0A9X1T2H3"/>
<dbReference type="RefSeq" id="WP_231816063.1">
    <property type="nucleotide sequence ID" value="NZ_JAJOZR010000012.1"/>
</dbReference>
<comment type="caution">
    <text evidence="2">The sequence shown here is derived from an EMBL/GenBank/DDBJ whole genome shotgun (WGS) entry which is preliminary data.</text>
</comment>
<feature type="domain" description="Surface antigen" evidence="1">
    <location>
        <begin position="43"/>
        <end position="146"/>
    </location>
</feature>
<name>A0A9X1T2H3_9HYPH</name>
<dbReference type="Pfam" id="PF16998">
    <property type="entry name" value="17kDa_Anti_2"/>
    <property type="match status" value="1"/>
</dbReference>
<dbReference type="EMBL" id="JAJOZR010000012">
    <property type="protein sequence ID" value="MCD7110935.1"/>
    <property type="molecule type" value="Genomic_DNA"/>
</dbReference>
<dbReference type="Proteomes" id="UP001139089">
    <property type="component" value="Unassembled WGS sequence"/>
</dbReference>
<evidence type="ECO:0000313" key="3">
    <source>
        <dbReference type="Proteomes" id="UP001139089"/>
    </source>
</evidence>
<evidence type="ECO:0000259" key="1">
    <source>
        <dbReference type="Pfam" id="PF16998"/>
    </source>
</evidence>
<evidence type="ECO:0000313" key="2">
    <source>
        <dbReference type="EMBL" id="MCD7110935.1"/>
    </source>
</evidence>
<organism evidence="2 3">
    <name type="scientific">Rhizobium quercicola</name>
    <dbReference type="NCBI Taxonomy" id="2901226"/>
    <lineage>
        <taxon>Bacteria</taxon>
        <taxon>Pseudomonadati</taxon>
        <taxon>Pseudomonadota</taxon>
        <taxon>Alphaproteobacteria</taxon>
        <taxon>Hyphomicrobiales</taxon>
        <taxon>Rhizobiaceae</taxon>
        <taxon>Rhizobium/Agrobacterium group</taxon>
        <taxon>Rhizobium</taxon>
    </lineage>
</organism>
<gene>
    <name evidence="2" type="ORF">LRX75_18025</name>
</gene>